<gene>
    <name evidence="2" type="ORF">BA1DRAFT_01929</name>
</gene>
<dbReference type="Proteomes" id="UP000023464">
    <property type="component" value="Unassembled WGS sequence"/>
</dbReference>
<evidence type="ECO:0000313" key="3">
    <source>
        <dbReference type="Proteomes" id="UP000023464"/>
    </source>
</evidence>
<dbReference type="EMBL" id="JFGV01000024">
    <property type="protein sequence ID" value="EYU15486.1"/>
    <property type="molecule type" value="Genomic_DNA"/>
</dbReference>
<dbReference type="RefSeq" id="WP_235201008.1">
    <property type="nucleotide sequence ID" value="NZ_CAWLTM010000091.1"/>
</dbReference>
<comment type="caution">
    <text evidence="2">The sequence shown here is derived from an EMBL/GenBank/DDBJ whole genome shotgun (WGS) entry which is preliminary data.</text>
</comment>
<accession>A0A022PIM6</accession>
<feature type="domain" description="Wadjet protein JetD C-terminal" evidence="1">
    <location>
        <begin position="186"/>
        <end position="258"/>
    </location>
</feature>
<proteinExistence type="predicted"/>
<sequence>MRIVNNRRKTVPDGLFQSGLPARQLGYILQRLKKQRVMPERNKETLLRNYLSELGVILPSGNHQWQLVDASRLELLLNIVQQQLQQQVTGSKNPAILRRLEHVHHKSASAWRGNSKSGQEQPLSKGQIITHDEVLRIRSQGTGMELIFIQNGRENYLYPDEDSILRSECCLPERLLLNVKSVNLSSVRLIMTVENLGAYVDMPLVDGLILVFSPGQNFSQACKWIRRFGQNITWIHFPDLDPNGLKIAQQIAQALSRPCHIWLPQFWPTAHQVNDLVGASKLEWIQAPDCPQLAALVQEQRWIEQETLVLDYRFCAAIQRLVEYPELETTKL</sequence>
<evidence type="ECO:0000259" key="1">
    <source>
        <dbReference type="Pfam" id="PF09983"/>
    </source>
</evidence>
<evidence type="ECO:0000313" key="2">
    <source>
        <dbReference type="EMBL" id="EYU15486.1"/>
    </source>
</evidence>
<name>A0A022PIM6_9GAMM</name>
<organism evidence="2 3">
    <name type="scientific">Photorhabdus aegyptia</name>
    <dbReference type="NCBI Taxonomy" id="2805098"/>
    <lineage>
        <taxon>Bacteria</taxon>
        <taxon>Pseudomonadati</taxon>
        <taxon>Pseudomonadota</taxon>
        <taxon>Gammaproteobacteria</taxon>
        <taxon>Enterobacterales</taxon>
        <taxon>Morganellaceae</taxon>
        <taxon>Photorhabdus</taxon>
    </lineage>
</organism>
<dbReference type="PATRIC" id="fig|1393736.3.peg.1955"/>
<keyword evidence="3" id="KW-1185">Reference proteome</keyword>
<dbReference type="Pfam" id="PF09983">
    <property type="entry name" value="JetD_C"/>
    <property type="match status" value="1"/>
</dbReference>
<dbReference type="InterPro" id="IPR024534">
    <property type="entry name" value="JetD_C"/>
</dbReference>
<dbReference type="AlphaFoldDB" id="A0A022PIM6"/>
<reference evidence="2 3" key="1">
    <citation type="submission" date="2014-03" db="EMBL/GenBank/DDBJ databases">
        <title>Draft Genome of Photorhabdus luminescens BA1, an Egyptian Isolate.</title>
        <authorList>
            <person name="Ghazal S."/>
            <person name="Hurst S.G.IV."/>
            <person name="Morris K."/>
            <person name="Thomas K."/>
            <person name="Tisa L.S."/>
        </authorList>
    </citation>
    <scope>NUCLEOTIDE SEQUENCE [LARGE SCALE GENOMIC DNA]</scope>
    <source>
        <strain evidence="2 3">BA1</strain>
    </source>
</reference>
<protein>
    <recommendedName>
        <fullName evidence="1">Wadjet protein JetD C-terminal domain-containing protein</fullName>
    </recommendedName>
</protein>